<gene>
    <name evidence="3" type="ORF">HYH03_011394</name>
</gene>
<feature type="signal peptide" evidence="2">
    <location>
        <begin position="1"/>
        <end position="22"/>
    </location>
</feature>
<dbReference type="PRINTS" id="PR01217">
    <property type="entry name" value="PRICHEXTENSN"/>
</dbReference>
<dbReference type="PANTHER" id="PTHR24216:SF65">
    <property type="entry name" value="PAXILLIN-LIKE PROTEIN 1"/>
    <property type="match status" value="1"/>
</dbReference>
<proteinExistence type="predicted"/>
<protein>
    <submittedName>
        <fullName evidence="3">Uncharacterized protein</fullName>
    </submittedName>
</protein>
<evidence type="ECO:0000256" key="1">
    <source>
        <dbReference type="SAM" id="MobiDB-lite"/>
    </source>
</evidence>
<dbReference type="EMBL" id="JAEHOE010000065">
    <property type="protein sequence ID" value="KAG2490088.1"/>
    <property type="molecule type" value="Genomic_DNA"/>
</dbReference>
<dbReference type="PROSITE" id="PS51257">
    <property type="entry name" value="PROKAR_LIPOPROTEIN"/>
    <property type="match status" value="1"/>
</dbReference>
<dbReference type="AlphaFoldDB" id="A0A835XW13"/>
<keyword evidence="4" id="KW-1185">Reference proteome</keyword>
<sequence length="602" mass="63538">MRQLQAAIAASLVLLLAGGAAACSEMCIELYVAASGGASPSTVGEREVTALNYFKSSLVPDLGLTSSLATLLRRDASSWRTDRFDIILGHPGHGDGDKYDSYVFLTICGPVSSGVGPELAKALKLESWKGKTPLESHMQAISGYKDAPRTSCFRFNLDVYSKDSDIQCSADWSKHVCSTPSPSPPRRSPPSPRKAPPSPRKAPPSPRKSSPPPSNPSPRKSPPSPRKSPSPPKSPPPAGASCTKQCLLWRFSAESSVASLECTKAESYFRNKFVPDLQRSLGSTSLGSQLAKDAAKWAVSDCSLAIGDDFHAGIATYITQLEICGPVSSSVGPAVAKALSNTNWRGVSSLSAHGWAITGFRPEAADSCVLASLEAYGMDAKGSKGLCSASWSARCYDVLSGNTGNESPPTAKPSPRKSPPSPRKSPSPPKSPPPTPPACTKQCIAWRFSAESAMSAIDIPECSPAETYFRNFFVPDVQRSLGPSLGPLFATNAQDWRIEDCSLAIGDDFENGIATYIVELLMCGPVHSAGVGPALANALSEGNWNGARSLKSHGWAITGFEPSANDSCVRSSIEAYGVDEKGDKGLCSAVYDATCVNTKKKP</sequence>
<evidence type="ECO:0000313" key="3">
    <source>
        <dbReference type="EMBL" id="KAG2490088.1"/>
    </source>
</evidence>
<dbReference type="PANTHER" id="PTHR24216">
    <property type="entry name" value="PAXILLIN-RELATED"/>
    <property type="match status" value="1"/>
</dbReference>
<keyword evidence="2" id="KW-0732">Signal</keyword>
<organism evidence="3 4">
    <name type="scientific">Edaphochlamys debaryana</name>
    <dbReference type="NCBI Taxonomy" id="47281"/>
    <lineage>
        <taxon>Eukaryota</taxon>
        <taxon>Viridiplantae</taxon>
        <taxon>Chlorophyta</taxon>
        <taxon>core chlorophytes</taxon>
        <taxon>Chlorophyceae</taxon>
        <taxon>CS clade</taxon>
        <taxon>Chlamydomonadales</taxon>
        <taxon>Chlamydomonadales incertae sedis</taxon>
        <taxon>Edaphochlamys</taxon>
    </lineage>
</organism>
<feature type="compositionally biased region" description="Pro residues" evidence="1">
    <location>
        <begin position="181"/>
        <end position="238"/>
    </location>
</feature>
<feature type="chain" id="PRO_5032835655" evidence="2">
    <location>
        <begin position="23"/>
        <end position="602"/>
    </location>
</feature>
<name>A0A835XW13_9CHLO</name>
<feature type="compositionally biased region" description="Pro residues" evidence="1">
    <location>
        <begin position="410"/>
        <end position="437"/>
    </location>
</feature>
<accession>A0A835XW13</accession>
<reference evidence="3" key="1">
    <citation type="journal article" date="2020" name="bioRxiv">
        <title>Comparative genomics of Chlamydomonas.</title>
        <authorList>
            <person name="Craig R.J."/>
            <person name="Hasan A.R."/>
            <person name="Ness R.W."/>
            <person name="Keightley P.D."/>
        </authorList>
    </citation>
    <scope>NUCLEOTIDE SEQUENCE</scope>
    <source>
        <strain evidence="3">CCAP 11/70</strain>
    </source>
</reference>
<comment type="caution">
    <text evidence="3">The sequence shown here is derived from an EMBL/GenBank/DDBJ whole genome shotgun (WGS) entry which is preliminary data.</text>
</comment>
<evidence type="ECO:0000256" key="2">
    <source>
        <dbReference type="SAM" id="SignalP"/>
    </source>
</evidence>
<feature type="region of interest" description="Disordered" evidence="1">
    <location>
        <begin position="173"/>
        <end position="239"/>
    </location>
</feature>
<dbReference type="Proteomes" id="UP000612055">
    <property type="component" value="Unassembled WGS sequence"/>
</dbReference>
<feature type="region of interest" description="Disordered" evidence="1">
    <location>
        <begin position="402"/>
        <end position="437"/>
    </location>
</feature>
<evidence type="ECO:0000313" key="4">
    <source>
        <dbReference type="Proteomes" id="UP000612055"/>
    </source>
</evidence>